<dbReference type="InterPro" id="IPR008407">
    <property type="entry name" value="Brnchd-chn_aa_trnsp_AzlD"/>
</dbReference>
<protein>
    <submittedName>
        <fullName evidence="2">Putative membrane protein</fullName>
    </submittedName>
</protein>
<organism evidence="2 3">
    <name type="scientific">Onishia taeanensis</name>
    <dbReference type="NCBI Taxonomy" id="284577"/>
    <lineage>
        <taxon>Bacteria</taxon>
        <taxon>Pseudomonadati</taxon>
        <taxon>Pseudomonadota</taxon>
        <taxon>Gammaproteobacteria</taxon>
        <taxon>Oceanospirillales</taxon>
        <taxon>Halomonadaceae</taxon>
        <taxon>Onishia</taxon>
    </lineage>
</organism>
<proteinExistence type="predicted"/>
<evidence type="ECO:0000313" key="3">
    <source>
        <dbReference type="Proteomes" id="UP000249700"/>
    </source>
</evidence>
<sequence>MSLPMNLPVSPAGALAAIVIMALVTYLTRAGGVLVMSWVPIGPRVERFINAMGGSVLVAVITPMAVNGDIAARLALAATLGVMLATRKPLPSIGAGIVTAALWRLI</sequence>
<dbReference type="Proteomes" id="UP000249700">
    <property type="component" value="Unassembled WGS sequence"/>
</dbReference>
<keyword evidence="1" id="KW-0812">Transmembrane</keyword>
<comment type="caution">
    <text evidence="2">The sequence shown here is derived from an EMBL/GenBank/DDBJ whole genome shotgun (WGS) entry which is preliminary data.</text>
</comment>
<dbReference type="EMBL" id="QLSX01000006">
    <property type="protein sequence ID" value="RAR60862.1"/>
    <property type="molecule type" value="Genomic_DNA"/>
</dbReference>
<dbReference type="Pfam" id="PF05437">
    <property type="entry name" value="AzlD"/>
    <property type="match status" value="1"/>
</dbReference>
<accession>A0A328XM10</accession>
<name>A0A328XM10_9GAMM</name>
<evidence type="ECO:0000256" key="1">
    <source>
        <dbReference type="SAM" id="Phobius"/>
    </source>
</evidence>
<evidence type="ECO:0000313" key="2">
    <source>
        <dbReference type="EMBL" id="RAR60862.1"/>
    </source>
</evidence>
<gene>
    <name evidence="2" type="ORF">BCL93_10667</name>
</gene>
<keyword evidence="1" id="KW-1133">Transmembrane helix</keyword>
<feature type="transmembrane region" description="Helical" evidence="1">
    <location>
        <begin position="48"/>
        <end position="64"/>
    </location>
</feature>
<dbReference type="RefSeq" id="WP_369700253.1">
    <property type="nucleotide sequence ID" value="NZ_JBAVQX010000280.1"/>
</dbReference>
<keyword evidence="1" id="KW-0472">Membrane</keyword>
<dbReference type="AlphaFoldDB" id="A0A328XM10"/>
<reference evidence="2 3" key="1">
    <citation type="submission" date="2018-06" db="EMBL/GenBank/DDBJ databases">
        <title>Comparative analysis of microorganisms from saline springs in Andes Mountain Range, Colombia.</title>
        <authorList>
            <person name="Rubin E."/>
        </authorList>
    </citation>
    <scope>NUCLEOTIDE SEQUENCE [LARGE SCALE GENOMIC DNA]</scope>
    <source>
        <strain evidence="2 3">USBA-857</strain>
    </source>
</reference>
<feature type="transmembrane region" description="Helical" evidence="1">
    <location>
        <begin position="12"/>
        <end position="36"/>
    </location>
</feature>